<dbReference type="CDD" id="cd01949">
    <property type="entry name" value="GGDEF"/>
    <property type="match status" value="1"/>
</dbReference>
<dbReference type="InterPro" id="IPR043128">
    <property type="entry name" value="Rev_trsase/Diguanyl_cyclase"/>
</dbReference>
<dbReference type="PROSITE" id="PS50887">
    <property type="entry name" value="GGDEF"/>
    <property type="match status" value="1"/>
</dbReference>
<dbReference type="InterPro" id="IPR001789">
    <property type="entry name" value="Sig_transdc_resp-reg_receiver"/>
</dbReference>
<dbReference type="GO" id="GO:0052621">
    <property type="term" value="F:diguanylate cyclase activity"/>
    <property type="evidence" value="ECO:0007669"/>
    <property type="project" value="TreeGrafter"/>
</dbReference>
<dbReference type="Gene3D" id="3.40.50.2300">
    <property type="match status" value="1"/>
</dbReference>
<organism evidence="5 6">
    <name type="scientific">Gloeothece citriformis (strain PCC 7424)</name>
    <name type="common">Cyanothece sp. (strain PCC 7424)</name>
    <dbReference type="NCBI Taxonomy" id="65393"/>
    <lineage>
        <taxon>Bacteria</taxon>
        <taxon>Bacillati</taxon>
        <taxon>Cyanobacteriota</taxon>
        <taxon>Cyanophyceae</taxon>
        <taxon>Oscillatoriophycideae</taxon>
        <taxon>Chroococcales</taxon>
        <taxon>Aphanothecaceae</taxon>
        <taxon>Gloeothece</taxon>
        <taxon>Gloeothece citriformis</taxon>
    </lineage>
</organism>
<dbReference type="FunFam" id="3.30.70.270:FF:000001">
    <property type="entry name" value="Diguanylate cyclase domain protein"/>
    <property type="match status" value="1"/>
</dbReference>
<feature type="domain" description="Response regulatory" evidence="3">
    <location>
        <begin position="11"/>
        <end position="127"/>
    </location>
</feature>
<dbReference type="CDD" id="cd19920">
    <property type="entry name" value="REC_PA4781-like"/>
    <property type="match status" value="1"/>
</dbReference>
<evidence type="ECO:0000313" key="5">
    <source>
        <dbReference type="EMBL" id="ACK69438.1"/>
    </source>
</evidence>
<dbReference type="GO" id="GO:0043709">
    <property type="term" value="P:cell adhesion involved in single-species biofilm formation"/>
    <property type="evidence" value="ECO:0007669"/>
    <property type="project" value="TreeGrafter"/>
</dbReference>
<dbReference type="SUPFAM" id="SSF52172">
    <property type="entry name" value="CheY-like"/>
    <property type="match status" value="1"/>
</dbReference>
<evidence type="ECO:0000256" key="1">
    <source>
        <dbReference type="PROSITE-ProRule" id="PRU00169"/>
    </source>
</evidence>
<dbReference type="InterPro" id="IPR050469">
    <property type="entry name" value="Diguanylate_Cyclase"/>
</dbReference>
<feature type="modified residue" description="4-aspartylphosphate" evidence="1">
    <location>
        <position position="60"/>
    </location>
</feature>
<dbReference type="EMBL" id="CP001291">
    <property type="protein sequence ID" value="ACK69438.1"/>
    <property type="molecule type" value="Genomic_DNA"/>
</dbReference>
<dbReference type="HOGENOM" id="CLU_000445_11_28_3"/>
<dbReference type="KEGG" id="cyc:PCC7424_0984"/>
<evidence type="ECO:0000259" key="3">
    <source>
        <dbReference type="PROSITE" id="PS50110"/>
    </source>
</evidence>
<dbReference type="PANTHER" id="PTHR45138:SF9">
    <property type="entry name" value="DIGUANYLATE CYCLASE DGCM-RELATED"/>
    <property type="match status" value="1"/>
</dbReference>
<feature type="coiled-coil region" evidence="2">
    <location>
        <begin position="136"/>
        <end position="184"/>
    </location>
</feature>
<evidence type="ECO:0000313" key="6">
    <source>
        <dbReference type="Proteomes" id="UP000002384"/>
    </source>
</evidence>
<dbReference type="AlphaFoldDB" id="B7KIN2"/>
<dbReference type="SMART" id="SM00448">
    <property type="entry name" value="REC"/>
    <property type="match status" value="1"/>
</dbReference>
<dbReference type="Pfam" id="PF00990">
    <property type="entry name" value="GGDEF"/>
    <property type="match status" value="1"/>
</dbReference>
<dbReference type="eggNOG" id="COG3706">
    <property type="taxonomic scope" value="Bacteria"/>
</dbReference>
<dbReference type="RefSeq" id="WP_012598385.1">
    <property type="nucleotide sequence ID" value="NC_011729.1"/>
</dbReference>
<dbReference type="OrthoDB" id="9115at2"/>
<dbReference type="SUPFAM" id="SSF55073">
    <property type="entry name" value="Nucleotide cyclase"/>
    <property type="match status" value="1"/>
</dbReference>
<dbReference type="Pfam" id="PF00072">
    <property type="entry name" value="Response_reg"/>
    <property type="match status" value="1"/>
</dbReference>
<proteinExistence type="predicted"/>
<dbReference type="GO" id="GO:0005886">
    <property type="term" value="C:plasma membrane"/>
    <property type="evidence" value="ECO:0007669"/>
    <property type="project" value="TreeGrafter"/>
</dbReference>
<reference evidence="6" key="1">
    <citation type="journal article" date="2011" name="MBio">
        <title>Novel metabolic attributes of the genus Cyanothece, comprising a group of unicellular nitrogen-fixing Cyanobacteria.</title>
        <authorList>
            <person name="Bandyopadhyay A."/>
            <person name="Elvitigala T."/>
            <person name="Welsh E."/>
            <person name="Stockel J."/>
            <person name="Liberton M."/>
            <person name="Min H."/>
            <person name="Sherman L.A."/>
            <person name="Pakrasi H.B."/>
        </authorList>
    </citation>
    <scope>NUCLEOTIDE SEQUENCE [LARGE SCALE GENOMIC DNA]</scope>
    <source>
        <strain evidence="6">PCC 7424</strain>
    </source>
</reference>
<gene>
    <name evidence="5" type="ordered locus">PCC7424_0984</name>
</gene>
<name>B7KIN2_GLOC7</name>
<evidence type="ECO:0000256" key="2">
    <source>
        <dbReference type="SAM" id="Coils"/>
    </source>
</evidence>
<feature type="domain" description="GGDEF" evidence="4">
    <location>
        <begin position="212"/>
        <end position="349"/>
    </location>
</feature>
<dbReference type="STRING" id="65393.PCC7424_0984"/>
<dbReference type="PANTHER" id="PTHR45138">
    <property type="entry name" value="REGULATORY COMPONENTS OF SENSORY TRANSDUCTION SYSTEM"/>
    <property type="match status" value="1"/>
</dbReference>
<dbReference type="NCBIfam" id="TIGR00254">
    <property type="entry name" value="GGDEF"/>
    <property type="match status" value="1"/>
</dbReference>
<keyword evidence="2" id="KW-0175">Coiled coil</keyword>
<dbReference type="Gene3D" id="3.30.70.270">
    <property type="match status" value="1"/>
</dbReference>
<keyword evidence="6" id="KW-1185">Reference proteome</keyword>
<dbReference type="SMART" id="SM00267">
    <property type="entry name" value="GGDEF"/>
    <property type="match status" value="1"/>
</dbReference>
<dbReference type="GO" id="GO:0000160">
    <property type="term" value="P:phosphorelay signal transduction system"/>
    <property type="evidence" value="ECO:0007669"/>
    <property type="project" value="InterPro"/>
</dbReference>
<dbReference type="Proteomes" id="UP000002384">
    <property type="component" value="Chromosome"/>
</dbReference>
<keyword evidence="1" id="KW-0597">Phosphoprotein</keyword>
<dbReference type="PROSITE" id="PS50110">
    <property type="entry name" value="RESPONSE_REGULATORY"/>
    <property type="match status" value="1"/>
</dbReference>
<dbReference type="InterPro" id="IPR029787">
    <property type="entry name" value="Nucleotide_cyclase"/>
</dbReference>
<dbReference type="InterPro" id="IPR011006">
    <property type="entry name" value="CheY-like_superfamily"/>
</dbReference>
<evidence type="ECO:0000259" key="4">
    <source>
        <dbReference type="PROSITE" id="PS50887"/>
    </source>
</evidence>
<accession>B7KIN2</accession>
<sequence>MNQEIAQSKGDILIVDDIPENLEILFKTLQEQGYEVRRVLSGQQALMVVEADPPDLILLDVKMPHIDGYEVCRHLKAQEKTAQIPVIFLSALHEVFDKVKAFRVGGVDYITKPFHLEEVLSRIETQLLIQRQKVLLQTEILQRQKAEEALQAINKKLLDEIQERNKAQAELQALNEKLQKLATLDGLTQIANRLQFDQHLETEWKRLQREKLPLSLLLGDIDYFKYYNDYYGHLAGDECLRSVAQAINNSVWRPGDLVARYGGEEFAVILPNTDAQGATAVAQRILAEINALHLPHIRSEVSNYITLSLGIACIIPCSNFCCKDLVKAADHALYQAKAQGRNRIYLLNCFSKR</sequence>
<protein>
    <submittedName>
        <fullName evidence="5">Response regulator receiver modulated diguanylate cyclase</fullName>
    </submittedName>
</protein>
<dbReference type="InterPro" id="IPR000160">
    <property type="entry name" value="GGDEF_dom"/>
</dbReference>
<dbReference type="GO" id="GO:1902201">
    <property type="term" value="P:negative regulation of bacterial-type flagellum-dependent cell motility"/>
    <property type="evidence" value="ECO:0007669"/>
    <property type="project" value="TreeGrafter"/>
</dbReference>